<dbReference type="Gene3D" id="3.40.50.1580">
    <property type="entry name" value="Nucleoside phosphorylase domain"/>
    <property type="match status" value="1"/>
</dbReference>
<protein>
    <recommendedName>
        <fullName evidence="2">Nephrocystin 3-like N-terminal domain-containing protein</fullName>
    </recommendedName>
</protein>
<sequence length="613" mass="68069">MADLTIYTVGWICTIEAELNAAVLFLDDEHDPPEDLHVNDNNSYVLGRIGKHNIVIAALPFGEYGLTSAATVARDMVRSFPNVRIGLMVGIGGGAPTSLNDVRLGDVVVGSPGSGTGGIFQYDYGKTIQDSNFVVTRHLNQPPQFLLTALSSIKGQYTRRGHKLESAIDEALANNPIELPGYHKPPYNSDRLFVSAYKHARDGQDCLVSCTDSSQLVFREERKQSGPKVHFGTIASANQLMKDAIIRDRLSAEKNVLCFEMEAAGLMNHFPCLVIRGICDYSDTHKNKEWQGYAAMVAAAFAKDLLHNIAPNRVEAEKKLKDAIETVSGKVDAISATVNHTHGYLQNDEARERFKAILKWMAAPDVSSNLNKALDTRQEGSGRNLITNQIYKTWKSQVNSFLWLNGIPGSGKTILSSIVIEDLRTSFGHHAVIYYYFDFADGGKQAFENALRSLICQLYGKFQIVQKFLNDLYDTCTNGQEQPSTNSLQAVFAEMARSIGELWIVLDALDECSTDERSARVLPWIKELSNSKQSNTHILVTSRPELDIEKGITAWERNKYATLVANKLIAEDICAYIKAKVRGPESKLMERWKQRDDILNKIETALLGKANGM</sequence>
<name>A0A9P8DF09_9HYPO</name>
<evidence type="ECO:0000256" key="1">
    <source>
        <dbReference type="ARBA" id="ARBA00022737"/>
    </source>
</evidence>
<evidence type="ECO:0000259" key="2">
    <source>
        <dbReference type="Pfam" id="PF24883"/>
    </source>
</evidence>
<dbReference type="RefSeq" id="XP_044679739.1">
    <property type="nucleotide sequence ID" value="XM_044824082.1"/>
</dbReference>
<dbReference type="SUPFAM" id="SSF53167">
    <property type="entry name" value="Purine and uridine phosphorylases"/>
    <property type="match status" value="1"/>
</dbReference>
<dbReference type="InterPro" id="IPR056884">
    <property type="entry name" value="NPHP3-like_N"/>
</dbReference>
<gene>
    <name evidence="3" type="ORF">J7337_006419</name>
</gene>
<dbReference type="GO" id="GO:0003824">
    <property type="term" value="F:catalytic activity"/>
    <property type="evidence" value="ECO:0007669"/>
    <property type="project" value="InterPro"/>
</dbReference>
<dbReference type="InterPro" id="IPR053137">
    <property type="entry name" value="NLR-like"/>
</dbReference>
<dbReference type="AlphaFoldDB" id="A0A9P8DF09"/>
<proteinExistence type="predicted"/>
<dbReference type="Pfam" id="PF24883">
    <property type="entry name" value="NPHP3_N"/>
    <property type="match status" value="1"/>
</dbReference>
<dbReference type="InterPro" id="IPR035994">
    <property type="entry name" value="Nucleoside_phosphorylase_sf"/>
</dbReference>
<keyword evidence="1" id="KW-0677">Repeat</keyword>
<dbReference type="GeneID" id="68314275"/>
<accession>A0A9P8DF09</accession>
<feature type="domain" description="Nephrocystin 3-like N-terminal" evidence="2">
    <location>
        <begin position="380"/>
        <end position="543"/>
    </location>
</feature>
<dbReference type="PANTHER" id="PTHR46082:SF11">
    <property type="entry name" value="AAA+ ATPASE DOMAIN-CONTAINING PROTEIN-RELATED"/>
    <property type="match status" value="1"/>
</dbReference>
<comment type="caution">
    <text evidence="3">The sequence shown here is derived from an EMBL/GenBank/DDBJ whole genome shotgun (WGS) entry which is preliminary data.</text>
</comment>
<evidence type="ECO:0000313" key="3">
    <source>
        <dbReference type="EMBL" id="KAG9500739.1"/>
    </source>
</evidence>
<dbReference type="Proteomes" id="UP000827133">
    <property type="component" value="Unassembled WGS sequence"/>
</dbReference>
<dbReference type="KEGG" id="fmu:J7337_006419"/>
<dbReference type="SUPFAM" id="SSF52540">
    <property type="entry name" value="P-loop containing nucleoside triphosphate hydrolases"/>
    <property type="match status" value="1"/>
</dbReference>
<evidence type="ECO:0000313" key="4">
    <source>
        <dbReference type="Proteomes" id="UP000827133"/>
    </source>
</evidence>
<organism evidence="3 4">
    <name type="scientific">Fusarium musae</name>
    <dbReference type="NCBI Taxonomy" id="1042133"/>
    <lineage>
        <taxon>Eukaryota</taxon>
        <taxon>Fungi</taxon>
        <taxon>Dikarya</taxon>
        <taxon>Ascomycota</taxon>
        <taxon>Pezizomycotina</taxon>
        <taxon>Sordariomycetes</taxon>
        <taxon>Hypocreomycetidae</taxon>
        <taxon>Hypocreales</taxon>
        <taxon>Nectriaceae</taxon>
        <taxon>Fusarium</taxon>
    </lineage>
</organism>
<dbReference type="Gene3D" id="3.40.50.300">
    <property type="entry name" value="P-loop containing nucleotide triphosphate hydrolases"/>
    <property type="match status" value="1"/>
</dbReference>
<dbReference type="EMBL" id="JAHBCI010000005">
    <property type="protein sequence ID" value="KAG9500739.1"/>
    <property type="molecule type" value="Genomic_DNA"/>
</dbReference>
<dbReference type="InterPro" id="IPR027417">
    <property type="entry name" value="P-loop_NTPase"/>
</dbReference>
<reference evidence="3" key="1">
    <citation type="journal article" date="2021" name="Mol. Plant Microbe Interact.">
        <title>Telomere to telomere genome assembly of Fusarium musae F31, causal agent of crown rot disease of banana.</title>
        <authorList>
            <person name="Degradi L."/>
            <person name="Tava V."/>
            <person name="Kunova A."/>
            <person name="Cortesi P."/>
            <person name="Saracchi M."/>
            <person name="Pasquali M."/>
        </authorList>
    </citation>
    <scope>NUCLEOTIDE SEQUENCE</scope>
    <source>
        <strain evidence="3">F31</strain>
    </source>
</reference>
<dbReference type="PANTHER" id="PTHR46082">
    <property type="entry name" value="ATP/GTP-BINDING PROTEIN-RELATED"/>
    <property type="match status" value="1"/>
</dbReference>
<dbReference type="GO" id="GO:0009116">
    <property type="term" value="P:nucleoside metabolic process"/>
    <property type="evidence" value="ECO:0007669"/>
    <property type="project" value="InterPro"/>
</dbReference>
<keyword evidence="4" id="KW-1185">Reference proteome</keyword>